<gene>
    <name evidence="8" type="ORF">H0484_07420</name>
</gene>
<proteinExistence type="inferred from homology"/>
<sequence>MFEHFTAYAGDPILSLQLAYRDDPRPEKVNLSIGLYYDEQGRIPQLESVQQARKTVLASTEPSVYLPMSGNPAYCRAVQRLLFGENSPALSEGRVATIQTVGGSGALRVGADLLRRFFPDSQARISDPTWDNHRAILEGAGFVVQTYAYFDYEAQRLNFDAMAKELDQLPARTVVLMHPCCHNPTGADLSAAQWDVVVDIIKRRELLPFLDLAYQGLAEGLEADTYFIRALAASGASFLLANSFSKIFSLYGERCGALSMVCANAEEAQRVLGQMQQAVRRNYSSPPAFGGSLVQTVLDTPTLRAQWEAEVETMRVRMHTMRTRLYEGLVQHHPAYDWSFLLAQRGMFSYAPVLGPHMNRLIKEHAVYIIDSGRICVAGLNEQNVDRTAQAFATVLKA</sequence>
<evidence type="ECO:0000256" key="6">
    <source>
        <dbReference type="ARBA" id="ARBA00022898"/>
    </source>
</evidence>
<dbReference type="InterPro" id="IPR015421">
    <property type="entry name" value="PyrdxlP-dep_Trfase_major"/>
</dbReference>
<dbReference type="Pfam" id="PF00155">
    <property type="entry name" value="Aminotran_1_2"/>
    <property type="match status" value="1"/>
</dbReference>
<comment type="caution">
    <text evidence="8">The sequence shown here is derived from an EMBL/GenBank/DDBJ whole genome shotgun (WGS) entry which is preliminary data.</text>
</comment>
<dbReference type="EMBL" id="JACDXW010000003">
    <property type="protein sequence ID" value="MCB5363577.1"/>
    <property type="molecule type" value="Genomic_DNA"/>
</dbReference>
<comment type="subunit">
    <text evidence="3">Homodimer.</text>
</comment>
<organism evidence="8 9">
    <name type="scientific">Mesopusillimonas faecipullorum</name>
    <dbReference type="NCBI Taxonomy" id="2755040"/>
    <lineage>
        <taxon>Bacteria</taxon>
        <taxon>Pseudomonadati</taxon>
        <taxon>Pseudomonadota</taxon>
        <taxon>Betaproteobacteria</taxon>
        <taxon>Burkholderiales</taxon>
        <taxon>Alcaligenaceae</taxon>
        <taxon>Mesopusillimonas</taxon>
    </lineage>
</organism>
<evidence type="ECO:0000259" key="7">
    <source>
        <dbReference type="Pfam" id="PF00155"/>
    </source>
</evidence>
<keyword evidence="9" id="KW-1185">Reference proteome</keyword>
<dbReference type="PANTHER" id="PTHR11879">
    <property type="entry name" value="ASPARTATE AMINOTRANSFERASE"/>
    <property type="match status" value="1"/>
</dbReference>
<evidence type="ECO:0000313" key="9">
    <source>
        <dbReference type="Proteomes" id="UP000776983"/>
    </source>
</evidence>
<dbReference type="Gene3D" id="3.40.640.10">
    <property type="entry name" value="Type I PLP-dependent aspartate aminotransferase-like (Major domain)"/>
    <property type="match status" value="1"/>
</dbReference>
<dbReference type="InterPro" id="IPR015422">
    <property type="entry name" value="PyrdxlP-dep_Trfase_small"/>
</dbReference>
<dbReference type="Gene3D" id="3.90.1150.10">
    <property type="entry name" value="Aspartate Aminotransferase, domain 1"/>
    <property type="match status" value="1"/>
</dbReference>
<keyword evidence="5" id="KW-0808">Transferase</keyword>
<dbReference type="InterPro" id="IPR004839">
    <property type="entry name" value="Aminotransferase_I/II_large"/>
</dbReference>
<dbReference type="GO" id="GO:0008483">
    <property type="term" value="F:transaminase activity"/>
    <property type="evidence" value="ECO:0007669"/>
    <property type="project" value="UniProtKB-KW"/>
</dbReference>
<dbReference type="CDD" id="cd00609">
    <property type="entry name" value="AAT_like"/>
    <property type="match status" value="1"/>
</dbReference>
<dbReference type="PRINTS" id="PR00799">
    <property type="entry name" value="TRANSAMINASE"/>
</dbReference>
<evidence type="ECO:0000256" key="5">
    <source>
        <dbReference type="ARBA" id="ARBA00022679"/>
    </source>
</evidence>
<evidence type="ECO:0000256" key="1">
    <source>
        <dbReference type="ARBA" id="ARBA00001933"/>
    </source>
</evidence>
<dbReference type="InterPro" id="IPR000796">
    <property type="entry name" value="Asp_trans"/>
</dbReference>
<dbReference type="InterPro" id="IPR015424">
    <property type="entry name" value="PyrdxlP-dep_Trfase"/>
</dbReference>
<comment type="cofactor">
    <cofactor evidence="1">
        <name>pyridoxal 5'-phosphate</name>
        <dbReference type="ChEBI" id="CHEBI:597326"/>
    </cofactor>
</comment>
<evidence type="ECO:0000256" key="4">
    <source>
        <dbReference type="ARBA" id="ARBA00022576"/>
    </source>
</evidence>
<dbReference type="RefSeq" id="WP_226953917.1">
    <property type="nucleotide sequence ID" value="NZ_JACDXW010000003.1"/>
</dbReference>
<evidence type="ECO:0000256" key="2">
    <source>
        <dbReference type="ARBA" id="ARBA00007441"/>
    </source>
</evidence>
<name>A0ABS8CC13_9BURK</name>
<keyword evidence="6" id="KW-0663">Pyridoxal phosphate</keyword>
<dbReference type="NCBIfam" id="NF006719">
    <property type="entry name" value="PRK09257.1"/>
    <property type="match status" value="1"/>
</dbReference>
<dbReference type="PANTHER" id="PTHR11879:SF37">
    <property type="entry name" value="AROMATIC-AMINO-ACID AMINOTRANSFERASE"/>
    <property type="match status" value="1"/>
</dbReference>
<dbReference type="SUPFAM" id="SSF53383">
    <property type="entry name" value="PLP-dependent transferases"/>
    <property type="match status" value="1"/>
</dbReference>
<protein>
    <submittedName>
        <fullName evidence="8">Aspartate/tyrosine/aromatic aminotransferase</fullName>
    </submittedName>
</protein>
<feature type="domain" description="Aminotransferase class I/classII large" evidence="7">
    <location>
        <begin position="27"/>
        <end position="391"/>
    </location>
</feature>
<dbReference type="Proteomes" id="UP000776983">
    <property type="component" value="Unassembled WGS sequence"/>
</dbReference>
<evidence type="ECO:0000256" key="3">
    <source>
        <dbReference type="ARBA" id="ARBA00011738"/>
    </source>
</evidence>
<keyword evidence="4 8" id="KW-0032">Aminotransferase</keyword>
<reference evidence="8 9" key="1">
    <citation type="submission" date="2020-07" db="EMBL/GenBank/DDBJ databases">
        <title>Pusillimonas sp. nov., isolated from poultry manure in Taiwan.</title>
        <authorList>
            <person name="Lin S.-Y."/>
            <person name="Tang Y.-S."/>
            <person name="Young C.-C."/>
        </authorList>
    </citation>
    <scope>NUCLEOTIDE SEQUENCE [LARGE SCALE GENOMIC DNA]</scope>
    <source>
        <strain evidence="8 9">CC-YST705</strain>
    </source>
</reference>
<comment type="similarity">
    <text evidence="2">Belongs to the class-I pyridoxal-phosphate-dependent aminotransferase family.</text>
</comment>
<accession>A0ABS8CC13</accession>
<evidence type="ECO:0000313" key="8">
    <source>
        <dbReference type="EMBL" id="MCB5363577.1"/>
    </source>
</evidence>